<proteinExistence type="predicted"/>
<accession>A0A8S3BE41</accession>
<dbReference type="Proteomes" id="UP000681720">
    <property type="component" value="Unassembled WGS sequence"/>
</dbReference>
<keyword evidence="1" id="KW-0812">Transmembrane</keyword>
<evidence type="ECO:0000313" key="2">
    <source>
        <dbReference type="EMBL" id="CAF4761882.1"/>
    </source>
</evidence>
<evidence type="ECO:0000256" key="1">
    <source>
        <dbReference type="SAM" id="Phobius"/>
    </source>
</evidence>
<evidence type="ECO:0000313" key="3">
    <source>
        <dbReference type="EMBL" id="CAF4809349.1"/>
    </source>
</evidence>
<reference evidence="3" key="1">
    <citation type="submission" date="2021-02" db="EMBL/GenBank/DDBJ databases">
        <authorList>
            <person name="Nowell W R."/>
        </authorList>
    </citation>
    <scope>NUCLEOTIDE SEQUENCE</scope>
</reference>
<name>A0A8S3BE41_9BILA</name>
<organism evidence="3 4">
    <name type="scientific">Rotaria magnacalcarata</name>
    <dbReference type="NCBI Taxonomy" id="392030"/>
    <lineage>
        <taxon>Eukaryota</taxon>
        <taxon>Metazoa</taxon>
        <taxon>Spiralia</taxon>
        <taxon>Gnathifera</taxon>
        <taxon>Rotifera</taxon>
        <taxon>Eurotatoria</taxon>
        <taxon>Bdelloidea</taxon>
        <taxon>Philodinida</taxon>
        <taxon>Philodinidae</taxon>
        <taxon>Rotaria</taxon>
    </lineage>
</organism>
<gene>
    <name evidence="2" type="ORF">GIL414_LOCUS45579</name>
    <name evidence="3" type="ORF">GIL414_LOCUS47514</name>
</gene>
<protein>
    <recommendedName>
        <fullName evidence="5">Transmembrane protein</fullName>
    </recommendedName>
</protein>
<keyword evidence="1" id="KW-1133">Transmembrane helix</keyword>
<dbReference type="EMBL" id="CAJOBJ010140773">
    <property type="protein sequence ID" value="CAF4761882.1"/>
    <property type="molecule type" value="Genomic_DNA"/>
</dbReference>
<keyword evidence="1" id="KW-0472">Membrane</keyword>
<sequence>MTVLPDIQCKSCIGDGRPVKFNSISIMIETMSLSLSLITLTIAVFCMMNV</sequence>
<feature type="transmembrane region" description="Helical" evidence="1">
    <location>
        <begin position="24"/>
        <end position="48"/>
    </location>
</feature>
<evidence type="ECO:0008006" key="5">
    <source>
        <dbReference type="Google" id="ProtNLM"/>
    </source>
</evidence>
<evidence type="ECO:0000313" key="4">
    <source>
        <dbReference type="Proteomes" id="UP000681720"/>
    </source>
</evidence>
<dbReference type="EMBL" id="CAJOBJ010151734">
    <property type="protein sequence ID" value="CAF4809349.1"/>
    <property type="molecule type" value="Genomic_DNA"/>
</dbReference>
<comment type="caution">
    <text evidence="3">The sequence shown here is derived from an EMBL/GenBank/DDBJ whole genome shotgun (WGS) entry which is preliminary data.</text>
</comment>
<dbReference type="AlphaFoldDB" id="A0A8S3BE41"/>
<feature type="non-terminal residue" evidence="3">
    <location>
        <position position="1"/>
    </location>
</feature>